<reference evidence="3" key="1">
    <citation type="submission" date="2014-08" db="EMBL/GenBank/DDBJ databases">
        <authorList>
            <person name="Sharma Rahul"/>
            <person name="Thines Marco"/>
        </authorList>
    </citation>
    <scope>NUCLEOTIDE SEQUENCE</scope>
</reference>
<dbReference type="InterPro" id="IPR041336">
    <property type="entry name" value="DNApol_Exo"/>
</dbReference>
<proteinExistence type="predicted"/>
<sequence>MRLIPRAVVKAQPLLQPALISQRQFSSGEHPPSRRSKAKPKEIVKTIASFLPARPPFKNPFELLGHATRYGAQEADNPLYPRYNPAKIQLVSSLVHKQIFPEPTSSSPTPEALEVFSRVTSEQTMSIDGLMSRKQTSLPLPPQLGGDLRSHFEAMASKVAEPYLKLSEQAAAGFKNPVPSTFPDGSACVSGWSRFDVDTESWIATPHPVEQVLIVTYDKMPQNHRWPLFACASSPTDTYIWVSPWLTGDSDHFKHLISFGHSAEPRLIISNDLVGFRPCVQETYNIQDSALRFLSMGGLLGSVVTQGKKIPEDNSKDHSDFEPSLFEGVYNQSFPKYPIRFASQMPSVVRTPAKAREVTEKSLKELFERLRGMGRYFQLLFKNFRKTSPSLVSLSGPLRMGTSILPVDHEFSRFVANSEQALEDTLQHAQTDLALLAEEARLLWTPPSAQYKPDSPHSDPIELPPQIANDEFLSRLDWTPQRAKHVNWPTEFTLKQSSDPLAISHRQNAPMNYDELVSSKLIPTQIGLRFNGHPIVYSEEHGFIYFSPTPLENQQPLEFSDVNHDVHLAHATSTSGAYFYRLPSRPGLDIAVRSVLNKDYLKRSFSSPLSCVDPKLLDLIRKDADTSLILETVSQAISSYTMSKDKISKPFSKHLSNTLSRFDDTPNDRVDLRNNVTVPARIGLTFDGHSVVYSAEHGFVYRTDAPIDGYEPLQFPKESADNVFAFISSASEGYFYHMPTIRYDGKEVRSVLGARYLTRVGFNRFSCANSDLLQLIRDRADNESIMNATKRAMAAQDRLMKEAPHFDYPAPSKSALEAYWWPKWFSDLFDDVSTEPANRLNLPISHSITPILLRLCWKGYPLYRSRRHGWVYRVPTSRTKGVKLHTNMRESGDHYLQQLGAQEVRTMERDGFLHPNRKPKSAFFRIPSAVKISQAADDIWSGFIRGGRLTSSHPKAQAILESLASGTIWTLHRERMKSAIAMKASEDHPMGFDQEIRNGNQNEWSLIAPRVSPMASLTRQAADDIWLNAPNPRSDQIGTEVKAMVKAPEGYRIVGAAVESQEAWITSTLGDAQFGFHGATPDSRKVLNGNEKSQTDIHSQTAAMVNTQAAKVFRISEPVLSREQAKTLNHHRAFGGTQHDMAKQIYLSMPKPDQTVAGRLARWLRIRTRGWRSRASKMHHFWCEGTESFSSNSVENIAQAIRPVTPLLGACIPYNIQASRLADPAHFRPIRIDWSVKSSGVDYLHCLITSMDYLCTTFEINARFLISNHDEVRYLVREEDSYRAALALQISNLWTRALMSQRLGMEDLPHRAAFFPSIDIDTVLRADVNNDCVTPSHPTPIPAGETANIREILKKTNSSLLRDGPIPASVPSDKSGGSTELERILEDWKKLYADRVSSSTALCDHPKFPSLAQVNADPDWRRFYLYAQTGRNRAELKQLYEETGEPEDWVRKSRGIK</sequence>
<dbReference type="Gene3D" id="3.30.70.370">
    <property type="match status" value="1"/>
</dbReference>
<dbReference type="Pfam" id="PF18136">
    <property type="entry name" value="DNApol_Exo"/>
    <property type="match status" value="1"/>
</dbReference>
<dbReference type="Gene3D" id="3.30.420.390">
    <property type="match status" value="1"/>
</dbReference>
<dbReference type="GO" id="GO:0003677">
    <property type="term" value="F:DNA binding"/>
    <property type="evidence" value="ECO:0007669"/>
    <property type="project" value="InterPro"/>
</dbReference>
<protein>
    <recommendedName>
        <fullName evidence="1">Mitochondrial DNA polymerase catalytic subunit</fullName>
    </recommendedName>
</protein>
<dbReference type="Gene3D" id="1.10.150.20">
    <property type="entry name" value="5' to 3' exonuclease, C-terminal subdomain"/>
    <property type="match status" value="1"/>
</dbReference>
<dbReference type="GO" id="GO:0005760">
    <property type="term" value="C:gamma DNA polymerase complex"/>
    <property type="evidence" value="ECO:0007669"/>
    <property type="project" value="InterPro"/>
</dbReference>
<evidence type="ECO:0000259" key="2">
    <source>
        <dbReference type="SMART" id="SM00482"/>
    </source>
</evidence>
<dbReference type="InterPro" id="IPR002297">
    <property type="entry name" value="DNA-dir_DNA_pol_A_mt"/>
</dbReference>
<dbReference type="SMART" id="SM00482">
    <property type="entry name" value="POLAc"/>
    <property type="match status" value="1"/>
</dbReference>
<dbReference type="GO" id="GO:0006264">
    <property type="term" value="P:mitochondrial DNA replication"/>
    <property type="evidence" value="ECO:0007669"/>
    <property type="project" value="TreeGrafter"/>
</dbReference>
<dbReference type="EMBL" id="LN483124">
    <property type="protein sequence ID" value="CED82159.1"/>
    <property type="molecule type" value="Genomic_DNA"/>
</dbReference>
<name>A0A0F7SNB7_PHARH</name>
<organism evidence="3">
    <name type="scientific">Phaffia rhodozyma</name>
    <name type="common">Yeast</name>
    <name type="synonym">Xanthophyllomyces dendrorhous</name>
    <dbReference type="NCBI Taxonomy" id="264483"/>
    <lineage>
        <taxon>Eukaryota</taxon>
        <taxon>Fungi</taxon>
        <taxon>Dikarya</taxon>
        <taxon>Basidiomycota</taxon>
        <taxon>Agaricomycotina</taxon>
        <taxon>Tremellomycetes</taxon>
        <taxon>Cystofilobasidiales</taxon>
        <taxon>Mrakiaceae</taxon>
        <taxon>Phaffia</taxon>
    </lineage>
</organism>
<dbReference type="SUPFAM" id="SSF56672">
    <property type="entry name" value="DNA/RNA polymerases"/>
    <property type="match status" value="1"/>
</dbReference>
<dbReference type="PANTHER" id="PTHR10267:SF0">
    <property type="entry name" value="DNA POLYMERASE SUBUNIT GAMMA-1"/>
    <property type="match status" value="1"/>
</dbReference>
<dbReference type="GO" id="GO:0008408">
    <property type="term" value="F:3'-5' exonuclease activity"/>
    <property type="evidence" value="ECO:0007669"/>
    <property type="project" value="TreeGrafter"/>
</dbReference>
<feature type="domain" description="DNA-directed DNA polymerase family A palm" evidence="2">
    <location>
        <begin position="1038"/>
        <end position="1280"/>
    </location>
</feature>
<dbReference type="InterPro" id="IPR043502">
    <property type="entry name" value="DNA/RNA_pol_sf"/>
</dbReference>
<evidence type="ECO:0000256" key="1">
    <source>
        <dbReference type="ARBA" id="ARBA00031966"/>
    </source>
</evidence>
<dbReference type="InterPro" id="IPR001098">
    <property type="entry name" value="DNA-dir_DNA_pol_A_palm_dom"/>
</dbReference>
<dbReference type="GO" id="GO:0003887">
    <property type="term" value="F:DNA-directed DNA polymerase activity"/>
    <property type="evidence" value="ECO:0007669"/>
    <property type="project" value="InterPro"/>
</dbReference>
<evidence type="ECO:0000313" key="3">
    <source>
        <dbReference type="EMBL" id="CED82159.1"/>
    </source>
</evidence>
<accession>A0A0F7SNB7</accession>
<dbReference type="PANTHER" id="PTHR10267">
    <property type="entry name" value="DNA POLYMERASE SUBUNIT GAMMA-1"/>
    <property type="match status" value="1"/>
</dbReference>